<proteinExistence type="predicted"/>
<gene>
    <name evidence="7" type="ORF">NK662_04095</name>
</gene>
<feature type="transmembrane region" description="Helical" evidence="5">
    <location>
        <begin position="78"/>
        <end position="107"/>
    </location>
</feature>
<evidence type="ECO:0000313" key="7">
    <source>
        <dbReference type="EMBL" id="MCP8967719.1"/>
    </source>
</evidence>
<keyword evidence="4 5" id="KW-0472">Membrane</keyword>
<sequence length="228" mass="24398">MEVQMEKVKLPKPSLAGMLLSPAVQFERMRRNPRVLGPMFIMAILLSVMLGAFMYLIVNDALIAQIKSAVPDQTIDKATFQTIMGVTGAVIGLIASPIIFLIGGAILKICTTLAGSDATYKQMLSLTIYSSTVVIVYYAVNNILFAVVGYREGMTSFTSLGSLFPSGSMLAGLGSVFDIFYLWSFYLLFAGLQTVAGLKRKGAWIVVGILFGITVLVSVGSTLAQSAA</sequence>
<reference evidence="7" key="1">
    <citation type="submission" date="2022-07" db="EMBL/GenBank/DDBJ databases">
        <authorList>
            <person name="Li W.-J."/>
            <person name="Deng Q.-Q."/>
        </authorList>
    </citation>
    <scope>NUCLEOTIDE SEQUENCE</scope>
    <source>
        <strain evidence="7">SYSU M60031</strain>
    </source>
</reference>
<dbReference type="RefSeq" id="WP_254757637.1">
    <property type="nucleotide sequence ID" value="NZ_JANCLT010000002.1"/>
</dbReference>
<comment type="subcellular location">
    <subcellularLocation>
        <location evidence="1">Membrane</location>
        <topology evidence="1">Multi-pass membrane protein</topology>
    </subcellularLocation>
</comment>
<evidence type="ECO:0000259" key="6">
    <source>
        <dbReference type="Pfam" id="PF04893"/>
    </source>
</evidence>
<feature type="transmembrane region" description="Helical" evidence="5">
    <location>
        <begin position="170"/>
        <end position="190"/>
    </location>
</feature>
<feature type="transmembrane region" description="Helical" evidence="5">
    <location>
        <begin position="202"/>
        <end position="224"/>
    </location>
</feature>
<keyword evidence="2 5" id="KW-0812">Transmembrane</keyword>
<name>A0AA42BPP1_9BACI</name>
<feature type="transmembrane region" description="Helical" evidence="5">
    <location>
        <begin position="128"/>
        <end position="150"/>
    </location>
</feature>
<organism evidence="7 8">
    <name type="scientific">Ectobacillus ponti</name>
    <dbReference type="NCBI Taxonomy" id="2961894"/>
    <lineage>
        <taxon>Bacteria</taxon>
        <taxon>Bacillati</taxon>
        <taxon>Bacillota</taxon>
        <taxon>Bacilli</taxon>
        <taxon>Bacillales</taxon>
        <taxon>Bacillaceae</taxon>
        <taxon>Ectobacillus</taxon>
    </lineage>
</organism>
<dbReference type="Pfam" id="PF04893">
    <property type="entry name" value="Yip1"/>
    <property type="match status" value="1"/>
</dbReference>
<keyword evidence="3 5" id="KW-1133">Transmembrane helix</keyword>
<evidence type="ECO:0000313" key="8">
    <source>
        <dbReference type="Proteomes" id="UP001156102"/>
    </source>
</evidence>
<dbReference type="EMBL" id="JANCLT010000002">
    <property type="protein sequence ID" value="MCP8967719.1"/>
    <property type="molecule type" value="Genomic_DNA"/>
</dbReference>
<dbReference type="AlphaFoldDB" id="A0AA42BPP1"/>
<evidence type="ECO:0000256" key="4">
    <source>
        <dbReference type="ARBA" id="ARBA00023136"/>
    </source>
</evidence>
<dbReference type="Proteomes" id="UP001156102">
    <property type="component" value="Unassembled WGS sequence"/>
</dbReference>
<comment type="caution">
    <text evidence="7">The sequence shown here is derived from an EMBL/GenBank/DDBJ whole genome shotgun (WGS) entry which is preliminary data.</text>
</comment>
<evidence type="ECO:0000256" key="3">
    <source>
        <dbReference type="ARBA" id="ARBA00022989"/>
    </source>
</evidence>
<evidence type="ECO:0000256" key="5">
    <source>
        <dbReference type="SAM" id="Phobius"/>
    </source>
</evidence>
<dbReference type="GO" id="GO:0016020">
    <property type="term" value="C:membrane"/>
    <property type="evidence" value="ECO:0007669"/>
    <property type="project" value="UniProtKB-SubCell"/>
</dbReference>
<dbReference type="InterPro" id="IPR006977">
    <property type="entry name" value="Yip1_dom"/>
</dbReference>
<keyword evidence="8" id="KW-1185">Reference proteome</keyword>
<evidence type="ECO:0000256" key="2">
    <source>
        <dbReference type="ARBA" id="ARBA00022692"/>
    </source>
</evidence>
<feature type="domain" description="Yip1" evidence="6">
    <location>
        <begin position="17"/>
        <end position="219"/>
    </location>
</feature>
<feature type="transmembrane region" description="Helical" evidence="5">
    <location>
        <begin position="35"/>
        <end position="58"/>
    </location>
</feature>
<protein>
    <submittedName>
        <fullName evidence="7">YIP1 family protein</fullName>
    </submittedName>
</protein>
<evidence type="ECO:0000256" key="1">
    <source>
        <dbReference type="ARBA" id="ARBA00004141"/>
    </source>
</evidence>
<accession>A0AA42BPP1</accession>